<dbReference type="GO" id="GO:0015267">
    <property type="term" value="F:channel activity"/>
    <property type="evidence" value="ECO:0007669"/>
    <property type="project" value="InterPro"/>
</dbReference>
<dbReference type="AlphaFoldDB" id="A0A8C5LZ90"/>
<protein>
    <submittedName>
        <fullName evidence="6">Aquaporin 11</fullName>
    </submittedName>
</protein>
<dbReference type="Ensembl" id="ENSLLET00000005705.1">
    <property type="protein sequence ID" value="ENSLLEP00000005465.1"/>
    <property type="gene ID" value="ENSLLEG00000003475.1"/>
</dbReference>
<accession>A0A8C5LZ90</accession>
<keyword evidence="4" id="KW-0472">Membrane</keyword>
<evidence type="ECO:0000256" key="5">
    <source>
        <dbReference type="SAM" id="SignalP"/>
    </source>
</evidence>
<dbReference type="InterPro" id="IPR051883">
    <property type="entry name" value="AQP11/12_channel"/>
</dbReference>
<dbReference type="InterPro" id="IPR023271">
    <property type="entry name" value="Aquaporin-like"/>
</dbReference>
<dbReference type="InterPro" id="IPR000425">
    <property type="entry name" value="MIP"/>
</dbReference>
<dbReference type="GeneTree" id="ENSGT00530000063816"/>
<evidence type="ECO:0000256" key="2">
    <source>
        <dbReference type="ARBA" id="ARBA00022692"/>
    </source>
</evidence>
<evidence type="ECO:0000256" key="1">
    <source>
        <dbReference type="ARBA" id="ARBA00004141"/>
    </source>
</evidence>
<dbReference type="SUPFAM" id="SSF81338">
    <property type="entry name" value="Aquaporin-like"/>
    <property type="match status" value="1"/>
</dbReference>
<keyword evidence="7" id="KW-1185">Reference proteome</keyword>
<evidence type="ECO:0000256" key="4">
    <source>
        <dbReference type="ARBA" id="ARBA00023136"/>
    </source>
</evidence>
<dbReference type="OrthoDB" id="9894770at2759"/>
<proteinExistence type="predicted"/>
<gene>
    <name evidence="6" type="primary">AQP11</name>
</gene>
<evidence type="ECO:0000313" key="7">
    <source>
        <dbReference type="Proteomes" id="UP000694569"/>
    </source>
</evidence>
<name>A0A8C5LZ90_9ANUR</name>
<sequence length="294" mass="32014">MEVLWGSALLLAVAVLLCEGMRALSRRKFRPGLALELCMELVCTLQLCCCVRELALLGARGVLHPLLSLCLTYLLTMLHSLTCPAACNPCSSLQLWLRGEAAAKDTALRVGAQLAGAQVSRLVMPLLWSCGLSPLHRNVPGCESPLRIGSLPGAGYEMFCALCLYLLLCNLNRLQPPLRPHLVAALITSLVYTGGHLTGAVFNPALAFSIVFSCEGNTLLEYMFVYWLGPVIGKSSPFLPFHICSKFLLSTDEAMQDPRRAPIYCDLIPWSSSLPSSASSYNVKILVAVFKRML</sequence>
<dbReference type="PANTHER" id="PTHR21191">
    <property type="entry name" value="AQUAPORIN"/>
    <property type="match status" value="1"/>
</dbReference>
<keyword evidence="5" id="KW-0732">Signal</keyword>
<dbReference type="PANTHER" id="PTHR21191:SF7">
    <property type="entry name" value="AQUAPORIN-11"/>
    <property type="match status" value="1"/>
</dbReference>
<dbReference type="GO" id="GO:0005737">
    <property type="term" value="C:cytoplasm"/>
    <property type="evidence" value="ECO:0007669"/>
    <property type="project" value="TreeGrafter"/>
</dbReference>
<keyword evidence="3" id="KW-1133">Transmembrane helix</keyword>
<keyword evidence="2" id="KW-0812">Transmembrane</keyword>
<organism evidence="6 7">
    <name type="scientific">Leptobrachium leishanense</name>
    <name type="common">Leishan spiny toad</name>
    <dbReference type="NCBI Taxonomy" id="445787"/>
    <lineage>
        <taxon>Eukaryota</taxon>
        <taxon>Metazoa</taxon>
        <taxon>Chordata</taxon>
        <taxon>Craniata</taxon>
        <taxon>Vertebrata</taxon>
        <taxon>Euteleostomi</taxon>
        <taxon>Amphibia</taxon>
        <taxon>Batrachia</taxon>
        <taxon>Anura</taxon>
        <taxon>Pelobatoidea</taxon>
        <taxon>Megophryidae</taxon>
        <taxon>Leptobrachium</taxon>
    </lineage>
</organism>
<feature type="chain" id="PRO_5034499569" evidence="5">
    <location>
        <begin position="21"/>
        <end position="294"/>
    </location>
</feature>
<dbReference type="Proteomes" id="UP000694569">
    <property type="component" value="Unplaced"/>
</dbReference>
<dbReference type="Gene3D" id="1.20.1080.10">
    <property type="entry name" value="Glycerol uptake facilitator protein"/>
    <property type="match status" value="1"/>
</dbReference>
<dbReference type="Pfam" id="PF00230">
    <property type="entry name" value="MIP"/>
    <property type="match status" value="1"/>
</dbReference>
<reference evidence="6" key="2">
    <citation type="submission" date="2025-09" db="UniProtKB">
        <authorList>
            <consortium name="Ensembl"/>
        </authorList>
    </citation>
    <scope>IDENTIFICATION</scope>
</reference>
<evidence type="ECO:0000256" key="3">
    <source>
        <dbReference type="ARBA" id="ARBA00022989"/>
    </source>
</evidence>
<evidence type="ECO:0000313" key="6">
    <source>
        <dbReference type="Ensembl" id="ENSLLEP00000005465.1"/>
    </source>
</evidence>
<feature type="signal peptide" evidence="5">
    <location>
        <begin position="1"/>
        <end position="20"/>
    </location>
</feature>
<comment type="subcellular location">
    <subcellularLocation>
        <location evidence="1">Membrane</location>
        <topology evidence="1">Multi-pass membrane protein</topology>
    </subcellularLocation>
</comment>
<dbReference type="GO" id="GO:0016020">
    <property type="term" value="C:membrane"/>
    <property type="evidence" value="ECO:0007669"/>
    <property type="project" value="UniProtKB-SubCell"/>
</dbReference>
<reference evidence="6" key="1">
    <citation type="submission" date="2025-08" db="UniProtKB">
        <authorList>
            <consortium name="Ensembl"/>
        </authorList>
    </citation>
    <scope>IDENTIFICATION</scope>
</reference>